<name>A0A412AZG1_9FIRM</name>
<dbReference type="Proteomes" id="UP000284751">
    <property type="component" value="Unassembled WGS sequence"/>
</dbReference>
<organism evidence="11 12">
    <name type="scientific">[Clostridium] leptum</name>
    <dbReference type="NCBI Taxonomy" id="1535"/>
    <lineage>
        <taxon>Bacteria</taxon>
        <taxon>Bacillati</taxon>
        <taxon>Bacillota</taxon>
        <taxon>Clostridia</taxon>
        <taxon>Eubacteriales</taxon>
        <taxon>Oscillospiraceae</taxon>
        <taxon>Oscillospiraceae incertae sedis</taxon>
    </lineage>
</organism>
<dbReference type="InterPro" id="IPR036397">
    <property type="entry name" value="RNaseH_sf"/>
</dbReference>
<feature type="domain" description="RNase H type-1" evidence="10">
    <location>
        <begin position="65"/>
        <end position="202"/>
    </location>
</feature>
<keyword evidence="6" id="KW-0479">Metal-binding</keyword>
<evidence type="ECO:0000256" key="6">
    <source>
        <dbReference type="ARBA" id="ARBA00022723"/>
    </source>
</evidence>
<dbReference type="InterPro" id="IPR002156">
    <property type="entry name" value="RNaseH_domain"/>
</dbReference>
<proteinExistence type="inferred from homology"/>
<comment type="catalytic activity">
    <reaction evidence="1">
        <text>Endonucleolytic cleavage to 5'-phosphomonoester.</text>
        <dbReference type="EC" id="3.1.26.4"/>
    </reaction>
</comment>
<dbReference type="PANTHER" id="PTHR10642:SF26">
    <property type="entry name" value="RIBONUCLEASE H1"/>
    <property type="match status" value="1"/>
</dbReference>
<protein>
    <recommendedName>
        <fullName evidence="4">ribonuclease H</fullName>
        <ecNumber evidence="4">3.1.26.4</ecNumber>
    </recommendedName>
</protein>
<dbReference type="Gene3D" id="3.40.970.10">
    <property type="entry name" value="Ribonuclease H1, N-terminal domain"/>
    <property type="match status" value="1"/>
</dbReference>
<dbReference type="AlphaFoldDB" id="A0A412AZG1"/>
<comment type="similarity">
    <text evidence="3">Belongs to the RNase H family.</text>
</comment>
<comment type="caution">
    <text evidence="11">The sequence shown here is derived from an EMBL/GenBank/DDBJ whole genome shotgun (WGS) entry which is preliminary data.</text>
</comment>
<dbReference type="InterPro" id="IPR037056">
    <property type="entry name" value="RNase_H1_N_sf"/>
</dbReference>
<evidence type="ECO:0000256" key="8">
    <source>
        <dbReference type="ARBA" id="ARBA00022801"/>
    </source>
</evidence>
<dbReference type="InterPro" id="IPR050092">
    <property type="entry name" value="RNase_H"/>
</dbReference>
<dbReference type="InterPro" id="IPR009027">
    <property type="entry name" value="Ribosomal_bL9/RNase_H1_N"/>
</dbReference>
<comment type="cofactor">
    <cofactor evidence="2">
        <name>Mg(2+)</name>
        <dbReference type="ChEBI" id="CHEBI:18420"/>
    </cofactor>
</comment>
<dbReference type="SUPFAM" id="SSF53098">
    <property type="entry name" value="Ribonuclease H-like"/>
    <property type="match status" value="1"/>
</dbReference>
<evidence type="ECO:0000313" key="11">
    <source>
        <dbReference type="EMBL" id="RGQ43285.1"/>
    </source>
</evidence>
<dbReference type="GO" id="GO:0003676">
    <property type="term" value="F:nucleic acid binding"/>
    <property type="evidence" value="ECO:0007669"/>
    <property type="project" value="InterPro"/>
</dbReference>
<dbReference type="CDD" id="cd09277">
    <property type="entry name" value="RNase_HI_bacteria_like"/>
    <property type="match status" value="1"/>
</dbReference>
<evidence type="ECO:0000259" key="10">
    <source>
        <dbReference type="PROSITE" id="PS50879"/>
    </source>
</evidence>
<evidence type="ECO:0000256" key="2">
    <source>
        <dbReference type="ARBA" id="ARBA00001946"/>
    </source>
</evidence>
<dbReference type="GO" id="GO:0043137">
    <property type="term" value="P:DNA replication, removal of RNA primer"/>
    <property type="evidence" value="ECO:0007669"/>
    <property type="project" value="TreeGrafter"/>
</dbReference>
<evidence type="ECO:0000256" key="7">
    <source>
        <dbReference type="ARBA" id="ARBA00022759"/>
    </source>
</evidence>
<dbReference type="GO" id="GO:0004523">
    <property type="term" value="F:RNA-DNA hybrid ribonuclease activity"/>
    <property type="evidence" value="ECO:0007669"/>
    <property type="project" value="UniProtKB-EC"/>
</dbReference>
<keyword evidence="7" id="KW-0255">Endonuclease</keyword>
<evidence type="ECO:0000256" key="5">
    <source>
        <dbReference type="ARBA" id="ARBA00022722"/>
    </source>
</evidence>
<keyword evidence="9" id="KW-0460">Magnesium</keyword>
<sequence length="204" mass="22587">MAAKFYAVRKGRTTGIFTSWSQCQQQVTGYPGASFKSFPTREEAQLFLKTGLVDRQADVPQKAEANAEAVAYVDGSYHAGTGEFACGAVIFYQGETFEISQKFNDPDLAAMRNVAGEIKGSEAAIAFCLEREIQSLEIHHDYEGIAKWCTGEWKANKEATKAYRQYYLASSQRLQITFVKVKGHSGDQFNDRADRLAKDALGIA</sequence>
<evidence type="ECO:0000256" key="4">
    <source>
        <dbReference type="ARBA" id="ARBA00012180"/>
    </source>
</evidence>
<dbReference type="PANTHER" id="PTHR10642">
    <property type="entry name" value="RIBONUCLEASE H1"/>
    <property type="match status" value="1"/>
</dbReference>
<dbReference type="EC" id="3.1.26.4" evidence="4"/>
<evidence type="ECO:0000313" key="12">
    <source>
        <dbReference type="Proteomes" id="UP000284751"/>
    </source>
</evidence>
<evidence type="ECO:0000256" key="9">
    <source>
        <dbReference type="ARBA" id="ARBA00022842"/>
    </source>
</evidence>
<keyword evidence="5" id="KW-0540">Nuclease</keyword>
<reference evidence="11 12" key="1">
    <citation type="submission" date="2018-08" db="EMBL/GenBank/DDBJ databases">
        <title>A genome reference for cultivated species of the human gut microbiota.</title>
        <authorList>
            <person name="Zou Y."/>
            <person name="Xue W."/>
            <person name="Luo G."/>
        </authorList>
    </citation>
    <scope>NUCLEOTIDE SEQUENCE [LARGE SCALE GENOMIC DNA]</scope>
    <source>
        <strain evidence="11 12">AF28-26</strain>
    </source>
</reference>
<accession>A0A412AZG1</accession>
<evidence type="ECO:0000256" key="3">
    <source>
        <dbReference type="ARBA" id="ARBA00005300"/>
    </source>
</evidence>
<dbReference type="PROSITE" id="PS50879">
    <property type="entry name" value="RNASE_H_1"/>
    <property type="match status" value="1"/>
</dbReference>
<dbReference type="SUPFAM" id="SSF55658">
    <property type="entry name" value="L9 N-domain-like"/>
    <property type="match status" value="1"/>
</dbReference>
<gene>
    <name evidence="11" type="ORF">DWY99_03180</name>
</gene>
<dbReference type="Pfam" id="PF01693">
    <property type="entry name" value="Cauli_VI"/>
    <property type="match status" value="1"/>
</dbReference>
<dbReference type="InterPro" id="IPR011320">
    <property type="entry name" value="RNase_H1_N"/>
</dbReference>
<dbReference type="EMBL" id="QRTC01000007">
    <property type="protein sequence ID" value="RGQ43285.1"/>
    <property type="molecule type" value="Genomic_DNA"/>
</dbReference>
<dbReference type="Pfam" id="PF00075">
    <property type="entry name" value="RNase_H"/>
    <property type="match status" value="1"/>
</dbReference>
<dbReference type="InterPro" id="IPR012337">
    <property type="entry name" value="RNaseH-like_sf"/>
</dbReference>
<dbReference type="GO" id="GO:0046872">
    <property type="term" value="F:metal ion binding"/>
    <property type="evidence" value="ECO:0007669"/>
    <property type="project" value="UniProtKB-KW"/>
</dbReference>
<dbReference type="FunFam" id="3.40.970.10:FF:000001">
    <property type="entry name" value="Ribonuclease H1"/>
    <property type="match status" value="1"/>
</dbReference>
<evidence type="ECO:0000256" key="1">
    <source>
        <dbReference type="ARBA" id="ARBA00000077"/>
    </source>
</evidence>
<keyword evidence="8" id="KW-0378">Hydrolase</keyword>
<dbReference type="Gene3D" id="3.30.420.10">
    <property type="entry name" value="Ribonuclease H-like superfamily/Ribonuclease H"/>
    <property type="match status" value="1"/>
</dbReference>